<feature type="compositionally biased region" description="Basic and acidic residues" evidence="1">
    <location>
        <begin position="734"/>
        <end position="745"/>
    </location>
</feature>
<evidence type="ECO:0000313" key="2">
    <source>
        <dbReference type="EMBL" id="THV03578.1"/>
    </source>
</evidence>
<dbReference type="OrthoDB" id="3220614at2759"/>
<accession>A0A4S8ML63</accession>
<evidence type="ECO:0000256" key="1">
    <source>
        <dbReference type="SAM" id="MobiDB-lite"/>
    </source>
</evidence>
<feature type="compositionally biased region" description="Acidic residues" evidence="1">
    <location>
        <begin position="32"/>
        <end position="44"/>
    </location>
</feature>
<feature type="compositionally biased region" description="Basic residues" evidence="1">
    <location>
        <begin position="61"/>
        <end position="72"/>
    </location>
</feature>
<feature type="region of interest" description="Disordered" evidence="1">
    <location>
        <begin position="1"/>
        <end position="72"/>
    </location>
</feature>
<proteinExistence type="predicted"/>
<evidence type="ECO:0000313" key="3">
    <source>
        <dbReference type="Proteomes" id="UP000297245"/>
    </source>
</evidence>
<feature type="region of interest" description="Disordered" evidence="1">
    <location>
        <begin position="723"/>
        <end position="749"/>
    </location>
</feature>
<feature type="compositionally biased region" description="Basic and acidic residues" evidence="1">
    <location>
        <begin position="463"/>
        <end position="606"/>
    </location>
</feature>
<name>A0A4S8ML63_DENBC</name>
<dbReference type="Pfam" id="PF20414">
    <property type="entry name" value="DUF6698"/>
    <property type="match status" value="1"/>
</dbReference>
<dbReference type="Proteomes" id="UP000297245">
    <property type="component" value="Unassembled WGS sequence"/>
</dbReference>
<dbReference type="InterPro" id="IPR046521">
    <property type="entry name" value="DUF6698"/>
</dbReference>
<feature type="region of interest" description="Disordered" evidence="1">
    <location>
        <begin position="444"/>
        <end position="641"/>
    </location>
</feature>
<feature type="compositionally biased region" description="Basic and acidic residues" evidence="1">
    <location>
        <begin position="447"/>
        <end position="456"/>
    </location>
</feature>
<gene>
    <name evidence="2" type="ORF">K435DRAFT_851702</name>
</gene>
<reference evidence="2 3" key="1">
    <citation type="journal article" date="2019" name="Nat. Ecol. Evol.">
        <title>Megaphylogeny resolves global patterns of mushroom evolution.</title>
        <authorList>
            <person name="Varga T."/>
            <person name="Krizsan K."/>
            <person name="Foldi C."/>
            <person name="Dima B."/>
            <person name="Sanchez-Garcia M."/>
            <person name="Sanchez-Ramirez S."/>
            <person name="Szollosi G.J."/>
            <person name="Szarkandi J.G."/>
            <person name="Papp V."/>
            <person name="Albert L."/>
            <person name="Andreopoulos W."/>
            <person name="Angelini C."/>
            <person name="Antonin V."/>
            <person name="Barry K.W."/>
            <person name="Bougher N.L."/>
            <person name="Buchanan P."/>
            <person name="Buyck B."/>
            <person name="Bense V."/>
            <person name="Catcheside P."/>
            <person name="Chovatia M."/>
            <person name="Cooper J."/>
            <person name="Damon W."/>
            <person name="Desjardin D."/>
            <person name="Finy P."/>
            <person name="Geml J."/>
            <person name="Haridas S."/>
            <person name="Hughes K."/>
            <person name="Justo A."/>
            <person name="Karasinski D."/>
            <person name="Kautmanova I."/>
            <person name="Kiss B."/>
            <person name="Kocsube S."/>
            <person name="Kotiranta H."/>
            <person name="LaButti K.M."/>
            <person name="Lechner B.E."/>
            <person name="Liimatainen K."/>
            <person name="Lipzen A."/>
            <person name="Lukacs Z."/>
            <person name="Mihaltcheva S."/>
            <person name="Morgado L.N."/>
            <person name="Niskanen T."/>
            <person name="Noordeloos M.E."/>
            <person name="Ohm R.A."/>
            <person name="Ortiz-Santana B."/>
            <person name="Ovrebo C."/>
            <person name="Racz N."/>
            <person name="Riley R."/>
            <person name="Savchenko A."/>
            <person name="Shiryaev A."/>
            <person name="Soop K."/>
            <person name="Spirin V."/>
            <person name="Szebenyi C."/>
            <person name="Tomsovsky M."/>
            <person name="Tulloss R.E."/>
            <person name="Uehling J."/>
            <person name="Grigoriev I.V."/>
            <person name="Vagvolgyi C."/>
            <person name="Papp T."/>
            <person name="Martin F.M."/>
            <person name="Miettinen O."/>
            <person name="Hibbett D.S."/>
            <person name="Nagy L.G."/>
        </authorList>
    </citation>
    <scope>NUCLEOTIDE SEQUENCE [LARGE SCALE GENOMIC DNA]</scope>
    <source>
        <strain evidence="2 3">CBS 962.96</strain>
    </source>
</reference>
<protein>
    <submittedName>
        <fullName evidence="2">Uncharacterized protein</fullName>
    </submittedName>
</protein>
<sequence>MSRGKKPAPTPSQRKSRSNAPVTVPPAPELEQSSDAESSDPDENPEPRPPKRKAPGICERLRKRQRVRRGSKQLKTELETFKDAARWLTASHDPFIPWLQVLCTGVEEHGIVDEGTYSNVPDDDRERQVHVPNLREHLEDVIENDYLDALVQEMNNSVSDTRSQDVRAVRSFVLRWARSVLEIDDFNPPLDANDPIDKNYGWYHPQLAELLVTPIKLREFLEDPNLFCQSVLNNRPGYKINHTHFPAFFYQDLGTEASQGPQYVTARLFKGWMLAAGWVLIFIGKEALLNYVKDANSRSWTVRQTGKAWTHHMTKITYRSIAYTSLIVRHCLSASDDWRMDDGGVNKEGAFRAVIQLFEDPEYDELADWAKEIVAFWNSSLSWMLPGAENTGLDDAEDADSSLSAEDADSSLSQIKEMIRMRKDPASAAVVIGASASVTTASCATCDSREHERDNGKCNSGDNGKRDNGDNGKRNNGKRDDGKHDDGKHDDGKRDDGKRGGGKRDDGKRDDGKRDDGKRDGGKRDDGKRDGGKRDNGDNGKRNNSDNGKRNNSDNGKHDNSNNAEHDNSDNAERDNGQRDNGDNGQRDNGDNGQRDNGEYDSREQTVSEVNATGKKPRGRKPKADPQSESESAAPKTRRVGGANSLRTVMGLCPRAKVKVIQIREEDGDCVKRGFMLERAFVTQEDGHSDWGQPQEKLYISNWVVDASGRDAVIAHQAASLLGLPNQSNGGSSKRYDDNGKEEPRFGTPNTRRLYGSHLCCNSRNDSSWDGALEKPLLELEAEVEAGDEDTDVDLDPAEVEKVSMKINAIPADPMDKISIVMAKMRYERENERKLECYRQVGSRFQV</sequence>
<organism evidence="2 3">
    <name type="scientific">Dendrothele bispora (strain CBS 962.96)</name>
    <dbReference type="NCBI Taxonomy" id="1314807"/>
    <lineage>
        <taxon>Eukaryota</taxon>
        <taxon>Fungi</taxon>
        <taxon>Dikarya</taxon>
        <taxon>Basidiomycota</taxon>
        <taxon>Agaricomycotina</taxon>
        <taxon>Agaricomycetes</taxon>
        <taxon>Agaricomycetidae</taxon>
        <taxon>Agaricales</taxon>
        <taxon>Agaricales incertae sedis</taxon>
        <taxon>Dendrothele</taxon>
    </lineage>
</organism>
<dbReference type="AlphaFoldDB" id="A0A4S8ML63"/>
<keyword evidence="3" id="KW-1185">Reference proteome</keyword>
<dbReference type="EMBL" id="ML179065">
    <property type="protein sequence ID" value="THV03578.1"/>
    <property type="molecule type" value="Genomic_DNA"/>
</dbReference>